<keyword evidence="4" id="KW-1185">Reference proteome</keyword>
<evidence type="ECO:0000313" key="4">
    <source>
        <dbReference type="Proteomes" id="UP000019754"/>
    </source>
</evidence>
<evidence type="ECO:0000256" key="2">
    <source>
        <dbReference type="SAM" id="Phobius"/>
    </source>
</evidence>
<feature type="transmembrane region" description="Helical" evidence="2">
    <location>
        <begin position="28"/>
        <end position="45"/>
    </location>
</feature>
<dbReference type="RefSeq" id="WP_017824015.1">
    <property type="nucleotide sequence ID" value="NZ_AORC01000019.1"/>
</dbReference>
<feature type="compositionally biased region" description="Basic and acidic residues" evidence="1">
    <location>
        <begin position="1"/>
        <end position="18"/>
    </location>
</feature>
<feature type="region of interest" description="Disordered" evidence="1">
    <location>
        <begin position="1"/>
        <end position="24"/>
    </location>
</feature>
<sequence>MNTTPLHDDSDGRPDRSGHGPASLLSNPYALIALVFGMVGAAMMVGGNNAGLPFLVIALSFLVISFDGSAEETDPQHRPDARS</sequence>
<protein>
    <submittedName>
        <fullName evidence="3">Uncharacterized protein</fullName>
    </submittedName>
</protein>
<gene>
    <name evidence="3" type="ORF">D641_0113410</name>
</gene>
<dbReference type="EMBL" id="AORC01000019">
    <property type="protein sequence ID" value="EYT48078.1"/>
    <property type="molecule type" value="Genomic_DNA"/>
</dbReference>
<organism evidence="3 4">
    <name type="scientific">Brachybacterium muris UCD-AY4</name>
    <dbReference type="NCBI Taxonomy" id="1249481"/>
    <lineage>
        <taxon>Bacteria</taxon>
        <taxon>Bacillati</taxon>
        <taxon>Actinomycetota</taxon>
        <taxon>Actinomycetes</taxon>
        <taxon>Micrococcales</taxon>
        <taxon>Dermabacteraceae</taxon>
        <taxon>Brachybacterium</taxon>
    </lineage>
</organism>
<evidence type="ECO:0000313" key="3">
    <source>
        <dbReference type="EMBL" id="EYT48078.1"/>
    </source>
</evidence>
<keyword evidence="2" id="KW-0472">Membrane</keyword>
<comment type="caution">
    <text evidence="3">The sequence shown here is derived from an EMBL/GenBank/DDBJ whole genome shotgun (WGS) entry which is preliminary data.</text>
</comment>
<accession>A0A022KU14</accession>
<feature type="transmembrane region" description="Helical" evidence="2">
    <location>
        <begin position="52"/>
        <end position="70"/>
    </location>
</feature>
<evidence type="ECO:0000256" key="1">
    <source>
        <dbReference type="SAM" id="MobiDB-lite"/>
    </source>
</evidence>
<keyword evidence="2" id="KW-0812">Transmembrane</keyword>
<name>A0A022KU14_9MICO</name>
<dbReference type="HOGENOM" id="CLU_2535975_0_0_11"/>
<keyword evidence="2" id="KW-1133">Transmembrane helix</keyword>
<dbReference type="Proteomes" id="UP000019754">
    <property type="component" value="Unassembled WGS sequence"/>
</dbReference>
<reference evidence="3 4" key="1">
    <citation type="journal article" date="2013" name="Genome Announc.">
        <title>Draft genome sequence of an Actinobacterium, Brachybacterium muris strain UCD-AY4.</title>
        <authorList>
            <person name="Lo J.R."/>
            <person name="Lang J.M."/>
            <person name="Darling A.E."/>
            <person name="Eisen J.A."/>
            <person name="Coil D.A."/>
        </authorList>
    </citation>
    <scope>NUCLEOTIDE SEQUENCE [LARGE SCALE GENOMIC DNA]</scope>
    <source>
        <strain evidence="3 4">UCD-AY4</strain>
    </source>
</reference>
<dbReference type="AlphaFoldDB" id="A0A022KU14"/>
<proteinExistence type="predicted"/>